<dbReference type="Proteomes" id="UP000078397">
    <property type="component" value="Unassembled WGS sequence"/>
</dbReference>
<dbReference type="CDD" id="cd00920">
    <property type="entry name" value="Cupredoxin"/>
    <property type="match status" value="1"/>
</dbReference>
<keyword evidence="4" id="KW-1185">Reference proteome</keyword>
<keyword evidence="2" id="KW-0732">Signal</keyword>
<feature type="signal peptide" evidence="2">
    <location>
        <begin position="1"/>
        <end position="18"/>
    </location>
</feature>
<accession>A0A179FNN7</accession>
<evidence type="ECO:0000256" key="1">
    <source>
        <dbReference type="SAM" id="MobiDB-lite"/>
    </source>
</evidence>
<reference evidence="3 4" key="1">
    <citation type="journal article" date="2016" name="PLoS Pathog.">
        <title>Biosynthesis of antibiotic leucinostatins in bio-control fungus Purpureocillium lilacinum and their inhibition on phytophthora revealed by genome mining.</title>
        <authorList>
            <person name="Wang G."/>
            <person name="Liu Z."/>
            <person name="Lin R."/>
            <person name="Li E."/>
            <person name="Mao Z."/>
            <person name="Ling J."/>
            <person name="Yang Y."/>
            <person name="Yin W.B."/>
            <person name="Xie B."/>
        </authorList>
    </citation>
    <scope>NUCLEOTIDE SEQUENCE [LARGE SCALE GENOMIC DNA]</scope>
    <source>
        <strain evidence="3">170</strain>
    </source>
</reference>
<dbReference type="KEGG" id="pchm:VFPPC_08631"/>
<evidence type="ECO:0000313" key="4">
    <source>
        <dbReference type="Proteomes" id="UP000078397"/>
    </source>
</evidence>
<dbReference type="AlphaFoldDB" id="A0A179FNN7"/>
<dbReference type="PANTHER" id="PTHR34883">
    <property type="entry name" value="SERINE-RICH PROTEIN, PUTATIVE-RELATED-RELATED"/>
    <property type="match status" value="1"/>
</dbReference>
<feature type="compositionally biased region" description="Low complexity" evidence="1">
    <location>
        <begin position="149"/>
        <end position="218"/>
    </location>
</feature>
<dbReference type="EMBL" id="LSBJ02000004">
    <property type="protein sequence ID" value="OAQ67194.1"/>
    <property type="molecule type" value="Genomic_DNA"/>
</dbReference>
<feature type="chain" id="PRO_5008101868" evidence="2">
    <location>
        <begin position="19"/>
        <end position="240"/>
    </location>
</feature>
<dbReference type="InterPro" id="IPR052953">
    <property type="entry name" value="Ser-rich/MCO-related"/>
</dbReference>
<organism evidence="3 4">
    <name type="scientific">Pochonia chlamydosporia 170</name>
    <dbReference type="NCBI Taxonomy" id="1380566"/>
    <lineage>
        <taxon>Eukaryota</taxon>
        <taxon>Fungi</taxon>
        <taxon>Dikarya</taxon>
        <taxon>Ascomycota</taxon>
        <taxon>Pezizomycotina</taxon>
        <taxon>Sordariomycetes</taxon>
        <taxon>Hypocreomycetidae</taxon>
        <taxon>Hypocreales</taxon>
        <taxon>Clavicipitaceae</taxon>
        <taxon>Pochonia</taxon>
    </lineage>
</organism>
<dbReference type="GeneID" id="28851300"/>
<dbReference type="InterPro" id="IPR008972">
    <property type="entry name" value="Cupredoxin"/>
</dbReference>
<dbReference type="Gene3D" id="2.60.40.420">
    <property type="entry name" value="Cupredoxins - blue copper proteins"/>
    <property type="match status" value="1"/>
</dbReference>
<name>A0A179FNN7_METCM</name>
<protein>
    <submittedName>
        <fullName evidence="3">Plastocyanin-like domain-containing protein</fullName>
    </submittedName>
</protein>
<dbReference type="PANTHER" id="PTHR34883:SF17">
    <property type="entry name" value="CUPREDOXIN"/>
    <property type="match status" value="1"/>
</dbReference>
<proteinExistence type="predicted"/>
<dbReference type="STRING" id="1380566.A0A179FNN7"/>
<dbReference type="SUPFAM" id="SSF49503">
    <property type="entry name" value="Cupredoxins"/>
    <property type="match status" value="1"/>
</dbReference>
<comment type="caution">
    <text evidence="3">The sequence shown here is derived from an EMBL/GenBank/DDBJ whole genome shotgun (WGS) entry which is preliminary data.</text>
</comment>
<gene>
    <name evidence="3" type="ORF">VFPPC_08631</name>
</gene>
<evidence type="ECO:0000256" key="2">
    <source>
        <dbReference type="SAM" id="SignalP"/>
    </source>
</evidence>
<dbReference type="RefSeq" id="XP_018144281.1">
    <property type="nucleotide sequence ID" value="XM_018287306.1"/>
</dbReference>
<feature type="region of interest" description="Disordered" evidence="1">
    <location>
        <begin position="142"/>
        <end position="219"/>
    </location>
</feature>
<dbReference type="OrthoDB" id="2331100at2759"/>
<evidence type="ECO:0000313" key="3">
    <source>
        <dbReference type="EMBL" id="OAQ67194.1"/>
    </source>
</evidence>
<sequence length="240" mass="24060">MRFTNLAVAPALAALTSAEIIKVEVGEKNGIKFTPDNIKAAKGDIVEFHFDSMHSVVAGAFDKPCNPVSSGGFYSDELPKGDNTYFSITINSTDPIFYYCGIEGHCQGGMVGVINQSGDETLAKYKSASAKADKVVTPKEDEAFGGTVGSKAVSSGAASGTASTASKSASSAPKTTAATTGSESTSQAATTTSAASGTGTGASGSPSSSPTTTSSDGGHNMPLEGMVCLLLAGIAAMMVL</sequence>